<comment type="caution">
    <text evidence="5">The sequence shown here is derived from an EMBL/GenBank/DDBJ whole genome shotgun (WGS) entry which is preliminary data.</text>
</comment>
<organism evidence="5 6">
    <name type="scientific">Sporosarcina psychrophila</name>
    <name type="common">Bacillus psychrophilus</name>
    <dbReference type="NCBI Taxonomy" id="1476"/>
    <lineage>
        <taxon>Bacteria</taxon>
        <taxon>Bacillati</taxon>
        <taxon>Bacillota</taxon>
        <taxon>Bacilli</taxon>
        <taxon>Bacillales</taxon>
        <taxon>Caryophanaceae</taxon>
        <taxon>Sporosarcina</taxon>
    </lineage>
</organism>
<feature type="domain" description="Nudix hydrolase" evidence="4">
    <location>
        <begin position="40"/>
        <end position="170"/>
    </location>
</feature>
<dbReference type="InterPro" id="IPR020084">
    <property type="entry name" value="NUDIX_hydrolase_CS"/>
</dbReference>
<dbReference type="InterPro" id="IPR015797">
    <property type="entry name" value="NUDIX_hydrolase-like_dom_sf"/>
</dbReference>
<dbReference type="PANTHER" id="PTHR11839:SF18">
    <property type="entry name" value="NUDIX HYDROLASE DOMAIN-CONTAINING PROTEIN"/>
    <property type="match status" value="1"/>
</dbReference>
<sequence length="189" mass="22140">MEKWKTIKSEYHFKTPFGNLRKDMCQLPNGAIIEDYFVHEYEDWVNAIVLTEDKRVVFVEQYRHPGEGFYLEIPAGKIEVGESHEEGILRELREETGFISTTKPIKLGEFMINPATQTNRIVTFLILDAFKECEQELDETEEIEVKLISFDLIEEMIQEQKITQLFSVSAYYMAKNMLNKSIVLSSEKR</sequence>
<dbReference type="PANTHER" id="PTHR11839">
    <property type="entry name" value="UDP/ADP-SUGAR PYROPHOSPHATASE"/>
    <property type="match status" value="1"/>
</dbReference>
<dbReference type="InterPro" id="IPR000086">
    <property type="entry name" value="NUDIX_hydrolase_dom"/>
</dbReference>
<comment type="cofactor">
    <cofactor evidence="1">
        <name>Mg(2+)</name>
        <dbReference type="ChEBI" id="CHEBI:18420"/>
    </cofactor>
</comment>
<keyword evidence="2 3" id="KW-0378">Hydrolase</keyword>
<protein>
    <submittedName>
        <fullName evidence="5">8-oxo-dGTP pyrophosphatase MutT (NUDIX family)</fullName>
    </submittedName>
</protein>
<accession>A0ABV2K9P0</accession>
<evidence type="ECO:0000313" key="6">
    <source>
        <dbReference type="Proteomes" id="UP001549104"/>
    </source>
</evidence>
<comment type="similarity">
    <text evidence="3">Belongs to the Nudix hydrolase family.</text>
</comment>
<evidence type="ECO:0000313" key="5">
    <source>
        <dbReference type="EMBL" id="MET3657796.1"/>
    </source>
</evidence>
<dbReference type="CDD" id="cd03424">
    <property type="entry name" value="NUDIX_ADPRase_Nudt5_UGPPase_Nudt14"/>
    <property type="match status" value="1"/>
</dbReference>
<keyword evidence="6" id="KW-1185">Reference proteome</keyword>
<dbReference type="Proteomes" id="UP001549104">
    <property type="component" value="Unassembled WGS sequence"/>
</dbReference>
<dbReference type="PRINTS" id="PR00502">
    <property type="entry name" value="NUDIXFAMILY"/>
</dbReference>
<dbReference type="PROSITE" id="PS00893">
    <property type="entry name" value="NUDIX_BOX"/>
    <property type="match status" value="1"/>
</dbReference>
<dbReference type="InterPro" id="IPR020476">
    <property type="entry name" value="Nudix_hydrolase"/>
</dbReference>
<proteinExistence type="inferred from homology"/>
<dbReference type="SUPFAM" id="SSF55811">
    <property type="entry name" value="Nudix"/>
    <property type="match status" value="1"/>
</dbReference>
<gene>
    <name evidence="5" type="ORF">ABIC55_002893</name>
</gene>
<reference evidence="5 6" key="1">
    <citation type="submission" date="2024-06" db="EMBL/GenBank/DDBJ databases">
        <title>Sorghum-associated microbial communities from plants grown in Nebraska, USA.</title>
        <authorList>
            <person name="Schachtman D."/>
        </authorList>
    </citation>
    <scope>NUCLEOTIDE SEQUENCE [LARGE SCALE GENOMIC DNA]</scope>
    <source>
        <strain evidence="5 6">1288</strain>
    </source>
</reference>
<evidence type="ECO:0000259" key="4">
    <source>
        <dbReference type="PROSITE" id="PS51462"/>
    </source>
</evidence>
<dbReference type="EMBL" id="JBEPME010000004">
    <property type="protein sequence ID" value="MET3657796.1"/>
    <property type="molecule type" value="Genomic_DNA"/>
</dbReference>
<dbReference type="PROSITE" id="PS51462">
    <property type="entry name" value="NUDIX"/>
    <property type="match status" value="1"/>
</dbReference>
<name>A0ABV2K9P0_SPOPS</name>
<evidence type="ECO:0000256" key="3">
    <source>
        <dbReference type="RuleBase" id="RU003476"/>
    </source>
</evidence>
<evidence type="ECO:0000256" key="2">
    <source>
        <dbReference type="ARBA" id="ARBA00022801"/>
    </source>
</evidence>
<dbReference type="Pfam" id="PF00293">
    <property type="entry name" value="NUDIX"/>
    <property type="match status" value="1"/>
</dbReference>
<dbReference type="Gene3D" id="3.90.79.10">
    <property type="entry name" value="Nucleoside Triphosphate Pyrophosphohydrolase"/>
    <property type="match status" value="1"/>
</dbReference>
<evidence type="ECO:0000256" key="1">
    <source>
        <dbReference type="ARBA" id="ARBA00001946"/>
    </source>
</evidence>
<dbReference type="RefSeq" id="WP_354313523.1">
    <property type="nucleotide sequence ID" value="NZ_JBEPME010000004.1"/>
</dbReference>